<evidence type="ECO:0000256" key="3">
    <source>
        <dbReference type="ARBA" id="ARBA00022729"/>
    </source>
</evidence>
<protein>
    <recommendedName>
        <fullName evidence="8">SPARC/Testican calcium-binding domain-containing protein</fullName>
    </recommendedName>
</protein>
<dbReference type="Gene3D" id="3.30.60.30">
    <property type="match status" value="1"/>
</dbReference>
<keyword evidence="2" id="KW-0964">Secreted</keyword>
<dbReference type="GO" id="GO:0005615">
    <property type="term" value="C:extracellular space"/>
    <property type="evidence" value="ECO:0007669"/>
    <property type="project" value="InterPro"/>
</dbReference>
<dbReference type="PANTHER" id="PTHR13866:SF14">
    <property type="entry name" value="BM-40"/>
    <property type="match status" value="1"/>
</dbReference>
<evidence type="ECO:0000256" key="6">
    <source>
        <dbReference type="ARBA" id="ARBA00023180"/>
    </source>
</evidence>
<dbReference type="PROSITE" id="PS00613">
    <property type="entry name" value="OSTEONECTIN_2"/>
    <property type="match status" value="1"/>
</dbReference>
<organism evidence="9 10">
    <name type="scientific">Rhynocoris fuscipes</name>
    <dbReference type="NCBI Taxonomy" id="488301"/>
    <lineage>
        <taxon>Eukaryota</taxon>
        <taxon>Metazoa</taxon>
        <taxon>Ecdysozoa</taxon>
        <taxon>Arthropoda</taxon>
        <taxon>Hexapoda</taxon>
        <taxon>Insecta</taxon>
        <taxon>Pterygota</taxon>
        <taxon>Neoptera</taxon>
        <taxon>Paraneoptera</taxon>
        <taxon>Hemiptera</taxon>
        <taxon>Heteroptera</taxon>
        <taxon>Panheteroptera</taxon>
        <taxon>Cimicomorpha</taxon>
        <taxon>Reduviidae</taxon>
        <taxon>Harpactorinae</taxon>
        <taxon>Harpactorini</taxon>
        <taxon>Rhynocoris</taxon>
    </lineage>
</organism>
<evidence type="ECO:0000256" key="5">
    <source>
        <dbReference type="ARBA" id="ARBA00023157"/>
    </source>
</evidence>
<evidence type="ECO:0000313" key="10">
    <source>
        <dbReference type="Proteomes" id="UP001461498"/>
    </source>
</evidence>
<gene>
    <name evidence="9" type="ORF">O3M35_007360</name>
</gene>
<dbReference type="SUPFAM" id="SSF100895">
    <property type="entry name" value="Kazal-type serine protease inhibitors"/>
    <property type="match status" value="1"/>
</dbReference>
<dbReference type="InterPro" id="IPR036058">
    <property type="entry name" value="Kazal_dom_sf"/>
</dbReference>
<dbReference type="AlphaFoldDB" id="A0AAW1DEV9"/>
<dbReference type="Pfam" id="PF10591">
    <property type="entry name" value="SPARC_Ca_bdg"/>
    <property type="match status" value="1"/>
</dbReference>
<dbReference type="Proteomes" id="UP001461498">
    <property type="component" value="Unassembled WGS sequence"/>
</dbReference>
<dbReference type="GO" id="GO:0050840">
    <property type="term" value="F:extracellular matrix binding"/>
    <property type="evidence" value="ECO:0007669"/>
    <property type="project" value="TreeGrafter"/>
</dbReference>
<evidence type="ECO:0000259" key="8">
    <source>
        <dbReference type="Pfam" id="PF10591"/>
    </source>
</evidence>
<comment type="caution">
    <text evidence="9">The sequence shown here is derived from an EMBL/GenBank/DDBJ whole genome shotgun (WGS) entry which is preliminary data.</text>
</comment>
<feature type="domain" description="SPARC/Testican calcium-binding" evidence="8">
    <location>
        <begin position="172"/>
        <end position="284"/>
    </location>
</feature>
<dbReference type="SUPFAM" id="SSF47473">
    <property type="entry name" value="EF-hand"/>
    <property type="match status" value="1"/>
</dbReference>
<dbReference type="InterPro" id="IPR018247">
    <property type="entry name" value="EF_Hand_1_Ca_BS"/>
</dbReference>
<keyword evidence="3" id="KW-0732">Signal</keyword>
<evidence type="ECO:0000256" key="7">
    <source>
        <dbReference type="SAM" id="MobiDB-lite"/>
    </source>
</evidence>
<sequence>MFRLWRGIWWARLTYFTEMKFHHLLLLVLCVACLTVDFSEAKNKRKKYRGEKTKQVTEEEPKVGSEDAAVGSNEEEEEVDPCSHKHCSPGQICKLTEDGQPFCTCIEECPTETDPRRKVCSNKNATWNSDCSLHQMRCWCKYRDEKCSELPEHKQEEYRHMHIEYYGECKAMEECTEGQMADFPRRMRDWLFNVMQDMADRDELSPYYLKMEREAETNLTKRWTNAVVWKWCDLDASHNRAVSRHELFPIRAPLMALEHCIGPFLDGCDSNHDHEITLSEWVKCMEMDEADIEAHCEDIRDNEDEADV</sequence>
<evidence type="ECO:0000256" key="2">
    <source>
        <dbReference type="ARBA" id="ARBA00022525"/>
    </source>
</evidence>
<feature type="region of interest" description="Disordered" evidence="7">
    <location>
        <begin position="49"/>
        <end position="75"/>
    </location>
</feature>
<reference evidence="9 10" key="1">
    <citation type="submission" date="2022-12" db="EMBL/GenBank/DDBJ databases">
        <title>Chromosome-level genome assembly of true bugs.</title>
        <authorList>
            <person name="Ma L."/>
            <person name="Li H."/>
        </authorList>
    </citation>
    <scope>NUCLEOTIDE SEQUENCE [LARGE SCALE GENOMIC DNA]</scope>
    <source>
        <strain evidence="9">Lab_2022b</strain>
    </source>
</reference>
<dbReference type="GO" id="GO:0005518">
    <property type="term" value="F:collagen binding"/>
    <property type="evidence" value="ECO:0007669"/>
    <property type="project" value="TreeGrafter"/>
</dbReference>
<evidence type="ECO:0000256" key="1">
    <source>
        <dbReference type="ARBA" id="ARBA00004613"/>
    </source>
</evidence>
<comment type="subcellular location">
    <subcellularLocation>
        <location evidence="1">Secreted</location>
    </subcellularLocation>
</comment>
<evidence type="ECO:0000256" key="4">
    <source>
        <dbReference type="ARBA" id="ARBA00022837"/>
    </source>
</evidence>
<dbReference type="PROSITE" id="PS00018">
    <property type="entry name" value="EF_HAND_1"/>
    <property type="match status" value="1"/>
</dbReference>
<dbReference type="InterPro" id="IPR001999">
    <property type="entry name" value="Osteonectin_CS"/>
</dbReference>
<name>A0AAW1DEV9_9HEMI</name>
<dbReference type="InterPro" id="IPR011992">
    <property type="entry name" value="EF-hand-dom_pair"/>
</dbReference>
<keyword evidence="10" id="KW-1185">Reference proteome</keyword>
<dbReference type="PANTHER" id="PTHR13866">
    <property type="entry name" value="SPARC OSTEONECTIN"/>
    <property type="match status" value="1"/>
</dbReference>
<proteinExistence type="predicted"/>
<dbReference type="InterPro" id="IPR019577">
    <property type="entry name" value="SPARC/Testican_Ca-bd-dom"/>
</dbReference>
<keyword evidence="6" id="KW-0325">Glycoprotein</keyword>
<dbReference type="Gene3D" id="1.10.238.10">
    <property type="entry name" value="EF-hand"/>
    <property type="match status" value="1"/>
</dbReference>
<dbReference type="GO" id="GO:0005509">
    <property type="term" value="F:calcium ion binding"/>
    <property type="evidence" value="ECO:0007669"/>
    <property type="project" value="InterPro"/>
</dbReference>
<evidence type="ECO:0000313" key="9">
    <source>
        <dbReference type="EMBL" id="KAK9507522.1"/>
    </source>
</evidence>
<accession>A0AAW1DEV9</accession>
<keyword evidence="5" id="KW-1015">Disulfide bond</keyword>
<keyword evidence="4" id="KW-0106">Calcium</keyword>
<feature type="compositionally biased region" description="Basic and acidic residues" evidence="7">
    <location>
        <begin position="50"/>
        <end position="65"/>
    </location>
</feature>
<dbReference type="EMBL" id="JAPXFL010000004">
    <property type="protein sequence ID" value="KAK9507522.1"/>
    <property type="molecule type" value="Genomic_DNA"/>
</dbReference>